<dbReference type="Gramene" id="Os01t0680950-01">
    <property type="protein sequence ID" value="Os01t0680950-01"/>
    <property type="gene ID" value="Os01g0680950"/>
</dbReference>
<protein>
    <submittedName>
        <fullName evidence="2">Os01g0680950 protein</fullName>
    </submittedName>
</protein>
<dbReference type="InParanoid" id="A0A0N7KDI4"/>
<dbReference type="EMBL" id="AP014957">
    <property type="protein sequence ID" value="BAS73705.1"/>
    <property type="molecule type" value="Genomic_DNA"/>
</dbReference>
<accession>A0A0N7KDI4</accession>
<gene>
    <name evidence="2" type="ordered locus">Os01g0680950</name>
    <name evidence="2" type="ORF">OSNPB_010680950</name>
</gene>
<name>A0A0N7KDI4_ORYSJ</name>
<proteinExistence type="predicted"/>
<reference evidence="2 3" key="2">
    <citation type="journal article" date="2013" name="Plant Cell Physiol.">
        <title>Rice Annotation Project Database (RAP-DB): an integrative and interactive database for rice genomics.</title>
        <authorList>
            <person name="Sakai H."/>
            <person name="Lee S.S."/>
            <person name="Tanaka T."/>
            <person name="Numa H."/>
            <person name="Kim J."/>
            <person name="Kawahara Y."/>
            <person name="Wakimoto H."/>
            <person name="Yang C.C."/>
            <person name="Iwamoto M."/>
            <person name="Abe T."/>
            <person name="Yamada Y."/>
            <person name="Muto A."/>
            <person name="Inokuchi H."/>
            <person name="Ikemura T."/>
            <person name="Matsumoto T."/>
            <person name="Sasaki T."/>
            <person name="Itoh T."/>
        </authorList>
    </citation>
    <scope>NUCLEOTIDE SEQUENCE [LARGE SCALE GENOMIC DNA]</scope>
    <source>
        <strain evidence="3">cv. Nipponbare</strain>
    </source>
</reference>
<feature type="region of interest" description="Disordered" evidence="1">
    <location>
        <begin position="114"/>
        <end position="145"/>
    </location>
</feature>
<dbReference type="Proteomes" id="UP000059680">
    <property type="component" value="Chromosome 1"/>
</dbReference>
<dbReference type="PaxDb" id="39947-A0A0N7KDI4"/>
<feature type="non-terminal residue" evidence="2">
    <location>
        <position position="1"/>
    </location>
</feature>
<reference evidence="3" key="1">
    <citation type="journal article" date="2005" name="Nature">
        <title>The map-based sequence of the rice genome.</title>
        <authorList>
            <consortium name="International rice genome sequencing project (IRGSP)"/>
            <person name="Matsumoto T."/>
            <person name="Wu J."/>
            <person name="Kanamori H."/>
            <person name="Katayose Y."/>
            <person name="Fujisawa M."/>
            <person name="Namiki N."/>
            <person name="Mizuno H."/>
            <person name="Yamamoto K."/>
            <person name="Antonio B.A."/>
            <person name="Baba T."/>
            <person name="Sakata K."/>
            <person name="Nagamura Y."/>
            <person name="Aoki H."/>
            <person name="Arikawa K."/>
            <person name="Arita K."/>
            <person name="Bito T."/>
            <person name="Chiden Y."/>
            <person name="Fujitsuka N."/>
            <person name="Fukunaka R."/>
            <person name="Hamada M."/>
            <person name="Harada C."/>
            <person name="Hayashi A."/>
            <person name="Hijishita S."/>
            <person name="Honda M."/>
            <person name="Hosokawa S."/>
            <person name="Ichikawa Y."/>
            <person name="Idonuma A."/>
            <person name="Iijima M."/>
            <person name="Ikeda M."/>
            <person name="Ikeno M."/>
            <person name="Ito K."/>
            <person name="Ito S."/>
            <person name="Ito T."/>
            <person name="Ito Y."/>
            <person name="Ito Y."/>
            <person name="Iwabuchi A."/>
            <person name="Kamiya K."/>
            <person name="Karasawa W."/>
            <person name="Kurita K."/>
            <person name="Katagiri S."/>
            <person name="Kikuta A."/>
            <person name="Kobayashi H."/>
            <person name="Kobayashi N."/>
            <person name="Machita K."/>
            <person name="Maehara T."/>
            <person name="Masukawa M."/>
            <person name="Mizubayashi T."/>
            <person name="Mukai Y."/>
            <person name="Nagasaki H."/>
            <person name="Nagata Y."/>
            <person name="Naito S."/>
            <person name="Nakashima M."/>
            <person name="Nakama Y."/>
            <person name="Nakamichi Y."/>
            <person name="Nakamura M."/>
            <person name="Meguro A."/>
            <person name="Negishi M."/>
            <person name="Ohta I."/>
            <person name="Ohta T."/>
            <person name="Okamoto M."/>
            <person name="Ono N."/>
            <person name="Saji S."/>
            <person name="Sakaguchi M."/>
            <person name="Sakai K."/>
            <person name="Shibata M."/>
            <person name="Shimokawa T."/>
            <person name="Song J."/>
            <person name="Takazaki Y."/>
            <person name="Terasawa K."/>
            <person name="Tsugane M."/>
            <person name="Tsuji K."/>
            <person name="Ueda S."/>
            <person name="Waki K."/>
            <person name="Yamagata H."/>
            <person name="Yamamoto M."/>
            <person name="Yamamoto S."/>
            <person name="Yamane H."/>
            <person name="Yoshiki S."/>
            <person name="Yoshihara R."/>
            <person name="Yukawa K."/>
            <person name="Zhong H."/>
            <person name="Yano M."/>
            <person name="Yuan Q."/>
            <person name="Ouyang S."/>
            <person name="Liu J."/>
            <person name="Jones K.M."/>
            <person name="Gansberger K."/>
            <person name="Moffat K."/>
            <person name="Hill J."/>
            <person name="Bera J."/>
            <person name="Fadrosh D."/>
            <person name="Jin S."/>
            <person name="Johri S."/>
            <person name="Kim M."/>
            <person name="Overton L."/>
            <person name="Reardon M."/>
            <person name="Tsitrin T."/>
            <person name="Vuong H."/>
            <person name="Weaver B."/>
            <person name="Ciecko A."/>
            <person name="Tallon L."/>
            <person name="Jackson J."/>
            <person name="Pai G."/>
            <person name="Aken S.V."/>
            <person name="Utterback T."/>
            <person name="Reidmuller S."/>
            <person name="Feldblyum T."/>
            <person name="Hsiao J."/>
            <person name="Zismann V."/>
            <person name="Iobst S."/>
            <person name="de Vazeille A.R."/>
            <person name="Buell C.R."/>
            <person name="Ying K."/>
            <person name="Li Y."/>
            <person name="Lu T."/>
            <person name="Huang Y."/>
            <person name="Zhao Q."/>
            <person name="Feng Q."/>
            <person name="Zhang L."/>
            <person name="Zhu J."/>
            <person name="Weng Q."/>
            <person name="Mu J."/>
            <person name="Lu Y."/>
            <person name="Fan D."/>
            <person name="Liu Y."/>
            <person name="Guan J."/>
            <person name="Zhang Y."/>
            <person name="Yu S."/>
            <person name="Liu X."/>
            <person name="Zhang Y."/>
            <person name="Hong G."/>
            <person name="Han B."/>
            <person name="Choisne N."/>
            <person name="Demange N."/>
            <person name="Orjeda G."/>
            <person name="Samain S."/>
            <person name="Cattolico L."/>
            <person name="Pelletier E."/>
            <person name="Couloux A."/>
            <person name="Segurens B."/>
            <person name="Wincker P."/>
            <person name="D'Hont A."/>
            <person name="Scarpelli C."/>
            <person name="Weissenbach J."/>
            <person name="Salanoubat M."/>
            <person name="Quetier F."/>
            <person name="Yu Y."/>
            <person name="Kim H.R."/>
            <person name="Rambo T."/>
            <person name="Currie J."/>
            <person name="Collura K."/>
            <person name="Luo M."/>
            <person name="Yang T."/>
            <person name="Ammiraju J.S.S."/>
            <person name="Engler F."/>
            <person name="Soderlund C."/>
            <person name="Wing R.A."/>
            <person name="Palmer L.E."/>
            <person name="de la Bastide M."/>
            <person name="Spiegel L."/>
            <person name="Nascimento L."/>
            <person name="Zutavern T."/>
            <person name="O'Shaughnessy A."/>
            <person name="Dike S."/>
            <person name="Dedhia N."/>
            <person name="Preston R."/>
            <person name="Balija V."/>
            <person name="McCombie W.R."/>
            <person name="Chow T."/>
            <person name="Chen H."/>
            <person name="Chung M."/>
            <person name="Chen C."/>
            <person name="Shaw J."/>
            <person name="Wu H."/>
            <person name="Hsiao K."/>
            <person name="Chao Y."/>
            <person name="Chu M."/>
            <person name="Cheng C."/>
            <person name="Hour A."/>
            <person name="Lee P."/>
            <person name="Lin S."/>
            <person name="Lin Y."/>
            <person name="Liou J."/>
            <person name="Liu S."/>
            <person name="Hsing Y."/>
            <person name="Raghuvanshi S."/>
            <person name="Mohanty A."/>
            <person name="Bharti A.K."/>
            <person name="Gaur A."/>
            <person name="Gupta V."/>
            <person name="Kumar D."/>
            <person name="Ravi V."/>
            <person name="Vij S."/>
            <person name="Kapur A."/>
            <person name="Khurana P."/>
            <person name="Khurana P."/>
            <person name="Khurana J.P."/>
            <person name="Tyagi A.K."/>
            <person name="Gaikwad K."/>
            <person name="Singh A."/>
            <person name="Dalal V."/>
            <person name="Srivastava S."/>
            <person name="Dixit A."/>
            <person name="Pal A.K."/>
            <person name="Ghazi I.A."/>
            <person name="Yadav M."/>
            <person name="Pandit A."/>
            <person name="Bhargava A."/>
            <person name="Sureshbabu K."/>
            <person name="Batra K."/>
            <person name="Sharma T.R."/>
            <person name="Mohapatra T."/>
            <person name="Singh N.K."/>
            <person name="Messing J."/>
            <person name="Nelson A.B."/>
            <person name="Fuks G."/>
            <person name="Kavchok S."/>
            <person name="Keizer G."/>
            <person name="Linton E."/>
            <person name="Llaca V."/>
            <person name="Song R."/>
            <person name="Tanyolac B."/>
            <person name="Young S."/>
            <person name="Ho-Il K."/>
            <person name="Hahn J.H."/>
            <person name="Sangsakoo G."/>
            <person name="Vanavichit A."/>
            <person name="de Mattos Luiz.A.T."/>
            <person name="Zimmer P.D."/>
            <person name="Malone G."/>
            <person name="Dellagostin O."/>
            <person name="de Oliveira A.C."/>
            <person name="Bevan M."/>
            <person name="Bancroft I."/>
            <person name="Minx P."/>
            <person name="Cordum H."/>
            <person name="Wilson R."/>
            <person name="Cheng Z."/>
            <person name="Jin W."/>
            <person name="Jiang J."/>
            <person name="Leong S.A."/>
            <person name="Iwama H."/>
            <person name="Gojobori T."/>
            <person name="Itoh T."/>
            <person name="Niimura Y."/>
            <person name="Fujii Y."/>
            <person name="Habara T."/>
            <person name="Sakai H."/>
            <person name="Sato Y."/>
            <person name="Wilson G."/>
            <person name="Kumar K."/>
            <person name="McCouch S."/>
            <person name="Juretic N."/>
            <person name="Hoen D."/>
            <person name="Wright S."/>
            <person name="Bruskiewich R."/>
            <person name="Bureau T."/>
            <person name="Miyao A."/>
            <person name="Hirochika H."/>
            <person name="Nishikawa T."/>
            <person name="Kadowaki K."/>
            <person name="Sugiura M."/>
            <person name="Burr B."/>
            <person name="Sasaki T."/>
        </authorList>
    </citation>
    <scope>NUCLEOTIDE SEQUENCE [LARGE SCALE GENOMIC DNA]</scope>
    <source>
        <strain evidence="3">cv. Nipponbare</strain>
    </source>
</reference>
<feature type="region of interest" description="Disordered" evidence="1">
    <location>
        <begin position="227"/>
        <end position="263"/>
    </location>
</feature>
<feature type="compositionally biased region" description="Basic residues" evidence="1">
    <location>
        <begin position="227"/>
        <end position="249"/>
    </location>
</feature>
<evidence type="ECO:0000313" key="3">
    <source>
        <dbReference type="Proteomes" id="UP000059680"/>
    </source>
</evidence>
<keyword evidence="3" id="KW-1185">Reference proteome</keyword>
<sequence length="263" mass="29175">GVHACACSVSNNQKTHSQFCSRGELERTSGEIEGEGRLALVLSEAVVDGDGVAEGEEHLLPPERRLEPELEGEVDLGLLHHDGVVVVLGLEEALVGDHLRRRLPAEAELLDVGQPRLADPPNHGARSHHHPVLGEPHPHPPRAVHRRDHHPQHVVLPLRVLRHTENQRSRERGETVSTRILARRSTGAAWVTYPEDEVVPDRAAGQPGVVAGERRGQRVVAAGCLRRRRPRRQQHRRRGEHHHEHRTGARHLPGVPPAGDVKR</sequence>
<dbReference type="AlphaFoldDB" id="A0A0N7KDI4"/>
<evidence type="ECO:0000256" key="1">
    <source>
        <dbReference type="SAM" id="MobiDB-lite"/>
    </source>
</evidence>
<evidence type="ECO:0000313" key="2">
    <source>
        <dbReference type="EMBL" id="BAS73705.1"/>
    </source>
</evidence>
<reference evidence="2 3" key="3">
    <citation type="journal article" date="2013" name="Rice">
        <title>Improvement of the Oryza sativa Nipponbare reference genome using next generation sequence and optical map data.</title>
        <authorList>
            <person name="Kawahara Y."/>
            <person name="de la Bastide M."/>
            <person name="Hamilton J.P."/>
            <person name="Kanamori H."/>
            <person name="McCombie W.R."/>
            <person name="Ouyang S."/>
            <person name="Schwartz D.C."/>
            <person name="Tanaka T."/>
            <person name="Wu J."/>
            <person name="Zhou S."/>
            <person name="Childs K.L."/>
            <person name="Davidson R.M."/>
            <person name="Lin H."/>
            <person name="Quesada-Ocampo L."/>
            <person name="Vaillancourt B."/>
            <person name="Sakai H."/>
            <person name="Lee S.S."/>
            <person name="Kim J."/>
            <person name="Numa H."/>
            <person name="Itoh T."/>
            <person name="Buell C.R."/>
            <person name="Matsumoto T."/>
        </authorList>
    </citation>
    <scope>NUCLEOTIDE SEQUENCE [LARGE SCALE GENOMIC DNA]</scope>
    <source>
        <strain evidence="3">cv. Nipponbare</strain>
    </source>
</reference>
<organism evidence="2 3">
    <name type="scientific">Oryza sativa subsp. japonica</name>
    <name type="common">Rice</name>
    <dbReference type="NCBI Taxonomy" id="39947"/>
    <lineage>
        <taxon>Eukaryota</taxon>
        <taxon>Viridiplantae</taxon>
        <taxon>Streptophyta</taxon>
        <taxon>Embryophyta</taxon>
        <taxon>Tracheophyta</taxon>
        <taxon>Spermatophyta</taxon>
        <taxon>Magnoliopsida</taxon>
        <taxon>Liliopsida</taxon>
        <taxon>Poales</taxon>
        <taxon>Poaceae</taxon>
        <taxon>BOP clade</taxon>
        <taxon>Oryzoideae</taxon>
        <taxon>Oryzeae</taxon>
        <taxon>Oryzinae</taxon>
        <taxon>Oryza</taxon>
        <taxon>Oryza sativa</taxon>
    </lineage>
</organism>